<gene>
    <name evidence="1" type="ORF">B296_00047695</name>
</gene>
<name>A0A444D5I0_ENSVE</name>
<proteinExistence type="predicted"/>
<sequence>MTRRCVVVKATTTSSIEPLQSNRALYAHNLFRIGDKLKSFQSYLMWICVDQFDAKHTMIF</sequence>
<organism evidence="1 2">
    <name type="scientific">Ensete ventricosum</name>
    <name type="common">Abyssinian banana</name>
    <name type="synonym">Musa ensete</name>
    <dbReference type="NCBI Taxonomy" id="4639"/>
    <lineage>
        <taxon>Eukaryota</taxon>
        <taxon>Viridiplantae</taxon>
        <taxon>Streptophyta</taxon>
        <taxon>Embryophyta</taxon>
        <taxon>Tracheophyta</taxon>
        <taxon>Spermatophyta</taxon>
        <taxon>Magnoliopsida</taxon>
        <taxon>Liliopsida</taxon>
        <taxon>Zingiberales</taxon>
        <taxon>Musaceae</taxon>
        <taxon>Ensete</taxon>
    </lineage>
</organism>
<reference evidence="1 2" key="1">
    <citation type="journal article" date="2014" name="Agronomy (Basel)">
        <title>A Draft Genome Sequence for Ensete ventricosum, the Drought-Tolerant Tree Against Hunger.</title>
        <authorList>
            <person name="Harrison J."/>
            <person name="Moore K.A."/>
            <person name="Paszkiewicz K."/>
            <person name="Jones T."/>
            <person name="Grant M."/>
            <person name="Ambacheew D."/>
            <person name="Muzemil S."/>
            <person name="Studholme D.J."/>
        </authorList>
    </citation>
    <scope>NUCLEOTIDE SEQUENCE [LARGE SCALE GENOMIC DNA]</scope>
</reference>
<dbReference type="AlphaFoldDB" id="A0A444D5I0"/>
<evidence type="ECO:0000313" key="1">
    <source>
        <dbReference type="EMBL" id="RRT43342.1"/>
    </source>
</evidence>
<dbReference type="EMBL" id="AMZH03017226">
    <property type="protein sequence ID" value="RRT43342.1"/>
    <property type="molecule type" value="Genomic_DNA"/>
</dbReference>
<protein>
    <submittedName>
        <fullName evidence="1">Uncharacterized protein</fullName>
    </submittedName>
</protein>
<accession>A0A444D5I0</accession>
<dbReference type="Proteomes" id="UP000287651">
    <property type="component" value="Unassembled WGS sequence"/>
</dbReference>
<evidence type="ECO:0000313" key="2">
    <source>
        <dbReference type="Proteomes" id="UP000287651"/>
    </source>
</evidence>
<comment type="caution">
    <text evidence="1">The sequence shown here is derived from an EMBL/GenBank/DDBJ whole genome shotgun (WGS) entry which is preliminary data.</text>
</comment>